<keyword evidence="2" id="KW-1185">Reference proteome</keyword>
<evidence type="ECO:0000313" key="1">
    <source>
        <dbReference type="EMBL" id="RJY12408.1"/>
    </source>
</evidence>
<comment type="caution">
    <text evidence="1">The sequence shown here is derived from an EMBL/GenBank/DDBJ whole genome shotgun (WGS) entry which is preliminary data.</text>
</comment>
<gene>
    <name evidence="1" type="ORF">D5R81_12385</name>
</gene>
<protein>
    <submittedName>
        <fullName evidence="1">Uncharacterized protein</fullName>
    </submittedName>
</protein>
<name>A0A3A6U434_9GAMM</name>
<dbReference type="AlphaFoldDB" id="A0A3A6U434"/>
<dbReference type="EMBL" id="QYYH01000075">
    <property type="protein sequence ID" value="RJY12408.1"/>
    <property type="molecule type" value="Genomic_DNA"/>
</dbReference>
<proteinExistence type="predicted"/>
<evidence type="ECO:0000313" key="2">
    <source>
        <dbReference type="Proteomes" id="UP000273022"/>
    </source>
</evidence>
<dbReference type="RefSeq" id="WP_121853948.1">
    <property type="nucleotide sequence ID" value="NZ_CP037952.1"/>
</dbReference>
<sequence length="253" mass="29530">MAVILGDEVRFSLKGEHKKLRENQLSIKGTSQSAFVPHHQSPHLTDIFYKKQQKQASEYLYLFENTHWQICNELAEVHQRIGIFNWLKYQCKMKHRPHLNLNISMNANRQFVCRLQFKQDCQKSNDLSIELNESIESKATLILDIKREIKFVFKVGNLAVTRLPQPTFHDQKNRYFDFLFSHYRLLLGCKIMDAATEFETRWNQAVEVCIVNLVNRATQQLAGTNGFSQFPSIMEIESSFAESIIAKALELVF</sequence>
<reference evidence="1 2" key="1">
    <citation type="submission" date="2018-09" db="EMBL/GenBank/DDBJ databases">
        <title>Phylogeny of the Shewanellaceae, and recommendation for two new genera, Pseudoshewanella and Parashewanella.</title>
        <authorList>
            <person name="Wang G."/>
        </authorList>
    </citation>
    <scope>NUCLEOTIDE SEQUENCE [LARGE SCALE GENOMIC DNA]</scope>
    <source>
        <strain evidence="1 2">KCTC 22492</strain>
    </source>
</reference>
<accession>A0A3A6U434</accession>
<organism evidence="1 2">
    <name type="scientific">Parashewanella spongiae</name>
    <dbReference type="NCBI Taxonomy" id="342950"/>
    <lineage>
        <taxon>Bacteria</taxon>
        <taxon>Pseudomonadati</taxon>
        <taxon>Pseudomonadota</taxon>
        <taxon>Gammaproteobacteria</taxon>
        <taxon>Alteromonadales</taxon>
        <taxon>Shewanellaceae</taxon>
        <taxon>Parashewanella</taxon>
    </lineage>
</organism>
<dbReference type="Proteomes" id="UP000273022">
    <property type="component" value="Unassembled WGS sequence"/>
</dbReference>